<protein>
    <submittedName>
        <fullName evidence="5">ABC transporter substrate-binding protein</fullName>
    </submittedName>
</protein>
<dbReference type="PROSITE" id="PS50983">
    <property type="entry name" value="FE_B12_PBP"/>
    <property type="match status" value="1"/>
</dbReference>
<feature type="domain" description="Fe/B12 periplasmic-binding" evidence="4">
    <location>
        <begin position="85"/>
        <end position="356"/>
    </location>
</feature>
<evidence type="ECO:0000256" key="2">
    <source>
        <dbReference type="SAM" id="MobiDB-lite"/>
    </source>
</evidence>
<dbReference type="PANTHER" id="PTHR30535">
    <property type="entry name" value="VITAMIN B12-BINDING PROTEIN"/>
    <property type="match status" value="1"/>
</dbReference>
<feature type="compositionally biased region" description="Acidic residues" evidence="2">
    <location>
        <begin position="36"/>
        <end position="51"/>
    </location>
</feature>
<keyword evidence="3" id="KW-0732">Signal</keyword>
<dbReference type="Pfam" id="PF01497">
    <property type="entry name" value="Peripla_BP_2"/>
    <property type="match status" value="1"/>
</dbReference>
<dbReference type="PANTHER" id="PTHR30535:SF7">
    <property type="entry name" value="IRON(III) DICITRATE-BINDING PROTEIN"/>
    <property type="match status" value="1"/>
</dbReference>
<dbReference type="InterPro" id="IPR002491">
    <property type="entry name" value="ABC_transptr_periplasmic_BD"/>
</dbReference>
<keyword evidence="6" id="KW-1185">Reference proteome</keyword>
<dbReference type="Proteomes" id="UP000649345">
    <property type="component" value="Unassembled WGS sequence"/>
</dbReference>
<dbReference type="EMBL" id="JACOOR010000009">
    <property type="protein sequence ID" value="MBC5660969.1"/>
    <property type="molecule type" value="Genomic_DNA"/>
</dbReference>
<dbReference type="AlphaFoldDB" id="A0A923RN52"/>
<evidence type="ECO:0000256" key="1">
    <source>
        <dbReference type="ARBA" id="ARBA00008814"/>
    </source>
</evidence>
<dbReference type="SUPFAM" id="SSF53807">
    <property type="entry name" value="Helical backbone' metal receptor"/>
    <property type="match status" value="1"/>
</dbReference>
<feature type="compositionally biased region" description="Low complexity" evidence="2">
    <location>
        <begin position="26"/>
        <end position="35"/>
    </location>
</feature>
<evidence type="ECO:0000313" key="6">
    <source>
        <dbReference type="Proteomes" id="UP000649345"/>
    </source>
</evidence>
<feature type="chain" id="PRO_5037045194" evidence="3">
    <location>
        <begin position="28"/>
        <end position="356"/>
    </location>
</feature>
<feature type="signal peptide" evidence="3">
    <location>
        <begin position="1"/>
        <end position="27"/>
    </location>
</feature>
<sequence length="356" mass="38925">MKKRVVSVLLSTCLVAGMLAGCGSKTADTTTTTAEETTEDAESTDAADETVDADSDYEPVTITLNLERSGLGENVEYTITKMPSAVVASGDQMADFFFDLGLQDQMAGYTKGSCWSTASEYPARDQVPQLMNPGEGLTNLSKEELLATGCDFLMAWDSTFSDKNFNKDFCDENGIAMYFPYVCTDSATFADLYKDYETLGEIFKVQDLAAEKVQAMKDTLQEVQDALGDEAYENPVKVFAYDSGEDVPFTACQGMPGDIIKKAGGISIFDDIEAGWAKPSWEEVVERDPDVILILEYTGDDVAEKREFLETNEFTKDLRAVKEGRIYSVCCSDMQGSAGSANAVKAIAEQLYPDKF</sequence>
<feature type="region of interest" description="Disordered" evidence="2">
    <location>
        <begin position="26"/>
        <end position="51"/>
    </location>
</feature>
<dbReference type="Gene3D" id="3.40.50.1980">
    <property type="entry name" value="Nitrogenase molybdenum iron protein domain"/>
    <property type="match status" value="2"/>
</dbReference>
<evidence type="ECO:0000313" key="5">
    <source>
        <dbReference type="EMBL" id="MBC5660969.1"/>
    </source>
</evidence>
<evidence type="ECO:0000256" key="3">
    <source>
        <dbReference type="SAM" id="SignalP"/>
    </source>
</evidence>
<comment type="similarity">
    <text evidence="1">Belongs to the bacterial solute-binding protein 8 family.</text>
</comment>
<gene>
    <name evidence="5" type="ORF">H8S44_14495</name>
</gene>
<organism evidence="5 6">
    <name type="scientific">Anaerosacchariphilus hominis</name>
    <dbReference type="NCBI Taxonomy" id="2763017"/>
    <lineage>
        <taxon>Bacteria</taxon>
        <taxon>Bacillati</taxon>
        <taxon>Bacillota</taxon>
        <taxon>Clostridia</taxon>
        <taxon>Lachnospirales</taxon>
        <taxon>Lachnospiraceae</taxon>
        <taxon>Anaerosacchariphilus</taxon>
    </lineage>
</organism>
<accession>A0A923RN52</accession>
<reference evidence="5" key="1">
    <citation type="submission" date="2020-08" db="EMBL/GenBank/DDBJ databases">
        <title>Genome public.</title>
        <authorList>
            <person name="Liu C."/>
            <person name="Sun Q."/>
        </authorList>
    </citation>
    <scope>NUCLEOTIDE SEQUENCE</scope>
    <source>
        <strain evidence="5">NSJ-68</strain>
    </source>
</reference>
<dbReference type="PROSITE" id="PS51257">
    <property type="entry name" value="PROKAR_LIPOPROTEIN"/>
    <property type="match status" value="1"/>
</dbReference>
<dbReference type="RefSeq" id="WP_186873908.1">
    <property type="nucleotide sequence ID" value="NZ_JACOOR010000009.1"/>
</dbReference>
<evidence type="ECO:0000259" key="4">
    <source>
        <dbReference type="PROSITE" id="PS50983"/>
    </source>
</evidence>
<dbReference type="InterPro" id="IPR050902">
    <property type="entry name" value="ABC_Transporter_SBP"/>
</dbReference>
<comment type="caution">
    <text evidence="5">The sequence shown here is derived from an EMBL/GenBank/DDBJ whole genome shotgun (WGS) entry which is preliminary data.</text>
</comment>
<proteinExistence type="inferred from homology"/>
<name>A0A923RN52_9FIRM</name>